<evidence type="ECO:0000313" key="1">
    <source>
        <dbReference type="EMBL" id="KAK8533801.1"/>
    </source>
</evidence>
<comment type="caution">
    <text evidence="1">The sequence shown here is derived from an EMBL/GenBank/DDBJ whole genome shotgun (WGS) entry which is preliminary data.</text>
</comment>
<dbReference type="Proteomes" id="UP001472677">
    <property type="component" value="Unassembled WGS sequence"/>
</dbReference>
<proteinExistence type="predicted"/>
<protein>
    <submittedName>
        <fullName evidence="1">Uncharacterized protein</fullName>
    </submittedName>
</protein>
<sequence length="116" mass="12944">MSRLGNKRSDISRFRRGIQLVFQSNWGIEIQPIVIPEVSELAVSYVSTKTITKSWPNQSQSPPKSRTIPIMKRMRQGMGVGPRVCRALWLSSLNRLGSGSAWDGSGSDGRVRLGWT</sequence>
<evidence type="ECO:0000313" key="2">
    <source>
        <dbReference type="Proteomes" id="UP001472677"/>
    </source>
</evidence>
<keyword evidence="2" id="KW-1185">Reference proteome</keyword>
<reference evidence="1 2" key="1">
    <citation type="journal article" date="2024" name="G3 (Bethesda)">
        <title>Genome assembly of Hibiscus sabdariffa L. provides insights into metabolisms of medicinal natural products.</title>
        <authorList>
            <person name="Kim T."/>
        </authorList>
    </citation>
    <scope>NUCLEOTIDE SEQUENCE [LARGE SCALE GENOMIC DNA]</scope>
    <source>
        <strain evidence="1">TK-2024</strain>
        <tissue evidence="1">Old leaves</tissue>
    </source>
</reference>
<dbReference type="EMBL" id="JBBPBM010000032">
    <property type="protein sequence ID" value="KAK8533801.1"/>
    <property type="molecule type" value="Genomic_DNA"/>
</dbReference>
<name>A0ABR2DA56_9ROSI</name>
<gene>
    <name evidence="1" type="ORF">V6N12_047205</name>
</gene>
<organism evidence="1 2">
    <name type="scientific">Hibiscus sabdariffa</name>
    <name type="common">roselle</name>
    <dbReference type="NCBI Taxonomy" id="183260"/>
    <lineage>
        <taxon>Eukaryota</taxon>
        <taxon>Viridiplantae</taxon>
        <taxon>Streptophyta</taxon>
        <taxon>Embryophyta</taxon>
        <taxon>Tracheophyta</taxon>
        <taxon>Spermatophyta</taxon>
        <taxon>Magnoliopsida</taxon>
        <taxon>eudicotyledons</taxon>
        <taxon>Gunneridae</taxon>
        <taxon>Pentapetalae</taxon>
        <taxon>rosids</taxon>
        <taxon>malvids</taxon>
        <taxon>Malvales</taxon>
        <taxon>Malvaceae</taxon>
        <taxon>Malvoideae</taxon>
        <taxon>Hibiscus</taxon>
    </lineage>
</organism>
<accession>A0ABR2DA56</accession>